<reference evidence="2" key="1">
    <citation type="submission" date="2023-03" db="EMBL/GenBank/DDBJ databases">
        <title>Massive genome expansion in bonnet fungi (Mycena s.s.) driven by repeated elements and novel gene families across ecological guilds.</title>
        <authorList>
            <consortium name="Lawrence Berkeley National Laboratory"/>
            <person name="Harder C.B."/>
            <person name="Miyauchi S."/>
            <person name="Viragh M."/>
            <person name="Kuo A."/>
            <person name="Thoen E."/>
            <person name="Andreopoulos B."/>
            <person name="Lu D."/>
            <person name="Skrede I."/>
            <person name="Drula E."/>
            <person name="Henrissat B."/>
            <person name="Morin E."/>
            <person name="Kohler A."/>
            <person name="Barry K."/>
            <person name="LaButti K."/>
            <person name="Morin E."/>
            <person name="Salamov A."/>
            <person name="Lipzen A."/>
            <person name="Mereny Z."/>
            <person name="Hegedus B."/>
            <person name="Baldrian P."/>
            <person name="Stursova M."/>
            <person name="Weitz H."/>
            <person name="Taylor A."/>
            <person name="Grigoriev I.V."/>
            <person name="Nagy L.G."/>
            <person name="Martin F."/>
            <person name="Kauserud H."/>
        </authorList>
    </citation>
    <scope>NUCLEOTIDE SEQUENCE</scope>
    <source>
        <strain evidence="2">CBHHK002</strain>
    </source>
</reference>
<keyword evidence="1" id="KW-0812">Transmembrane</keyword>
<keyword evidence="1" id="KW-0472">Membrane</keyword>
<protein>
    <submittedName>
        <fullName evidence="2">Uncharacterized protein</fullName>
    </submittedName>
</protein>
<feature type="transmembrane region" description="Helical" evidence="1">
    <location>
        <begin position="81"/>
        <end position="101"/>
    </location>
</feature>
<sequence length="173" mass="19162">MIWGSQWKVIVVPGILIVATVVTGLASVPKSQNFKFQQSPYIIAAITNLVLVLLTAGRIWWIRRDARYIGVTALNTRYDRAIAMIVESGAIYLISTILLIVTYPLRASESFQVLQAITAQLINVVPMLIIVRVGLGHQTQPEPAFQNRESLSRAGDLAIHSTINLFPVRQPSK</sequence>
<comment type="caution">
    <text evidence="2">The sequence shown here is derived from an EMBL/GenBank/DDBJ whole genome shotgun (WGS) entry which is preliminary data.</text>
</comment>
<accession>A0AAD6Z1Z6</accession>
<organism evidence="2 3">
    <name type="scientific">Mycena albidolilacea</name>
    <dbReference type="NCBI Taxonomy" id="1033008"/>
    <lineage>
        <taxon>Eukaryota</taxon>
        <taxon>Fungi</taxon>
        <taxon>Dikarya</taxon>
        <taxon>Basidiomycota</taxon>
        <taxon>Agaricomycotina</taxon>
        <taxon>Agaricomycetes</taxon>
        <taxon>Agaricomycetidae</taxon>
        <taxon>Agaricales</taxon>
        <taxon>Marasmiineae</taxon>
        <taxon>Mycenaceae</taxon>
        <taxon>Mycena</taxon>
    </lineage>
</organism>
<keyword evidence="3" id="KW-1185">Reference proteome</keyword>
<evidence type="ECO:0000313" key="2">
    <source>
        <dbReference type="EMBL" id="KAJ7303067.1"/>
    </source>
</evidence>
<dbReference type="AlphaFoldDB" id="A0AAD6Z1Z6"/>
<name>A0AAD6Z1Z6_9AGAR</name>
<evidence type="ECO:0000256" key="1">
    <source>
        <dbReference type="SAM" id="Phobius"/>
    </source>
</evidence>
<gene>
    <name evidence="2" type="ORF">DFH08DRAFT_57016</name>
</gene>
<keyword evidence="1" id="KW-1133">Transmembrane helix</keyword>
<dbReference type="EMBL" id="JARIHO010000108">
    <property type="protein sequence ID" value="KAJ7303067.1"/>
    <property type="molecule type" value="Genomic_DNA"/>
</dbReference>
<feature type="transmembrane region" description="Helical" evidence="1">
    <location>
        <begin position="7"/>
        <end position="28"/>
    </location>
</feature>
<dbReference type="Proteomes" id="UP001218218">
    <property type="component" value="Unassembled WGS sequence"/>
</dbReference>
<feature type="transmembrane region" description="Helical" evidence="1">
    <location>
        <begin position="113"/>
        <end position="135"/>
    </location>
</feature>
<feature type="transmembrane region" description="Helical" evidence="1">
    <location>
        <begin position="40"/>
        <end position="61"/>
    </location>
</feature>
<evidence type="ECO:0000313" key="3">
    <source>
        <dbReference type="Proteomes" id="UP001218218"/>
    </source>
</evidence>
<proteinExistence type="predicted"/>